<dbReference type="PANTHER" id="PTHR43547:SF2">
    <property type="entry name" value="HYBRID SIGNAL TRANSDUCTION HISTIDINE KINASE C"/>
    <property type="match status" value="1"/>
</dbReference>
<dbReference type="PROSITE" id="PS50109">
    <property type="entry name" value="HIS_KIN"/>
    <property type="match status" value="1"/>
</dbReference>
<dbReference type="SMART" id="SM00388">
    <property type="entry name" value="HisKA"/>
    <property type="match status" value="1"/>
</dbReference>
<dbReference type="InterPro" id="IPR036097">
    <property type="entry name" value="HisK_dim/P_sf"/>
</dbReference>
<keyword evidence="7" id="KW-1185">Reference proteome</keyword>
<dbReference type="CDD" id="cd00082">
    <property type="entry name" value="HisKA"/>
    <property type="match status" value="1"/>
</dbReference>
<dbReference type="Pfam" id="PF00512">
    <property type="entry name" value="HisKA"/>
    <property type="match status" value="1"/>
</dbReference>
<dbReference type="SUPFAM" id="SSF47384">
    <property type="entry name" value="Homodimeric domain of signal transducing histidine kinase"/>
    <property type="match status" value="1"/>
</dbReference>
<keyword evidence="3" id="KW-0597">Phosphoprotein</keyword>
<evidence type="ECO:0000256" key="3">
    <source>
        <dbReference type="ARBA" id="ARBA00022553"/>
    </source>
</evidence>
<keyword evidence="4" id="KW-0812">Transmembrane</keyword>
<dbReference type="EC" id="2.7.13.3" evidence="2"/>
<evidence type="ECO:0000256" key="1">
    <source>
        <dbReference type="ARBA" id="ARBA00000085"/>
    </source>
</evidence>
<evidence type="ECO:0000259" key="5">
    <source>
        <dbReference type="PROSITE" id="PS50109"/>
    </source>
</evidence>
<dbReference type="InterPro" id="IPR036890">
    <property type="entry name" value="HATPase_C_sf"/>
</dbReference>
<dbReference type="InterPro" id="IPR005467">
    <property type="entry name" value="His_kinase_dom"/>
</dbReference>
<gene>
    <name evidence="6" type="ORF">OM33_05695</name>
</gene>
<dbReference type="Pfam" id="PF07494">
    <property type="entry name" value="Reg_prop"/>
    <property type="match status" value="2"/>
</dbReference>
<dbReference type="AlphaFoldDB" id="A0A0A7EDF1"/>
<dbReference type="HOGENOM" id="CLU_000445_28_2_6"/>
<dbReference type="InterPro" id="IPR004358">
    <property type="entry name" value="Sig_transdc_His_kin-like_C"/>
</dbReference>
<dbReference type="SUPFAM" id="SSF55874">
    <property type="entry name" value="ATPase domain of HSP90 chaperone/DNA topoisomerase II/histidine kinase"/>
    <property type="match status" value="1"/>
</dbReference>
<dbReference type="Gene3D" id="3.30.565.10">
    <property type="entry name" value="Histidine kinase-like ATPase, C-terminal domain"/>
    <property type="match status" value="1"/>
</dbReference>
<dbReference type="STRING" id="1348114.OM33_05695"/>
<keyword evidence="4" id="KW-1133">Transmembrane helix</keyword>
<dbReference type="InterPro" id="IPR003661">
    <property type="entry name" value="HisK_dim/P_dom"/>
</dbReference>
<evidence type="ECO:0000313" key="6">
    <source>
        <dbReference type="EMBL" id="AIY64690.1"/>
    </source>
</evidence>
<dbReference type="Pfam" id="PF02518">
    <property type="entry name" value="HATPase_c"/>
    <property type="match status" value="1"/>
</dbReference>
<feature type="domain" description="Histidine kinase" evidence="5">
    <location>
        <begin position="879"/>
        <end position="1096"/>
    </location>
</feature>
<evidence type="ECO:0000256" key="2">
    <source>
        <dbReference type="ARBA" id="ARBA00012438"/>
    </source>
</evidence>
<feature type="transmembrane region" description="Helical" evidence="4">
    <location>
        <begin position="828"/>
        <end position="846"/>
    </location>
</feature>
<dbReference type="KEGG" id="pseo:OM33_05695"/>
<name>A0A0A7EDF1_9GAMM</name>
<reference evidence="6 7" key="1">
    <citation type="submission" date="2014-11" db="EMBL/GenBank/DDBJ databases">
        <title>Complete Genome Sequence of Pseudoalteromonas sp. Strain OCN003 Isolated from Kaneohe Bay, Oahu, Hawaii.</title>
        <authorList>
            <person name="Beurmann S."/>
            <person name="Videau P."/>
            <person name="Ushijima B."/>
            <person name="Smith A.M."/>
            <person name="Aeby G.S."/>
            <person name="Callahan S.M."/>
            <person name="Belcaid M."/>
        </authorList>
    </citation>
    <scope>NUCLEOTIDE SEQUENCE [LARGE SCALE GENOMIC DNA]</scope>
    <source>
        <strain evidence="6 7">OCN003</strain>
    </source>
</reference>
<dbReference type="PRINTS" id="PR00344">
    <property type="entry name" value="BCTRLSENSOR"/>
</dbReference>
<comment type="catalytic activity">
    <reaction evidence="1">
        <text>ATP + protein L-histidine = ADP + protein N-phospho-L-histidine.</text>
        <dbReference type="EC" id="2.7.13.3"/>
    </reaction>
</comment>
<evidence type="ECO:0000256" key="4">
    <source>
        <dbReference type="SAM" id="Phobius"/>
    </source>
</evidence>
<dbReference type="InterPro" id="IPR003961">
    <property type="entry name" value="FN3_dom"/>
</dbReference>
<dbReference type="Proteomes" id="UP000030341">
    <property type="component" value="Chromosome 1"/>
</dbReference>
<dbReference type="Gene3D" id="2.60.40.10">
    <property type="entry name" value="Immunoglobulins"/>
    <property type="match status" value="1"/>
</dbReference>
<dbReference type="CDD" id="cd00063">
    <property type="entry name" value="FN3"/>
    <property type="match status" value="1"/>
</dbReference>
<dbReference type="EMBL" id="CP009888">
    <property type="protein sequence ID" value="AIY64690.1"/>
    <property type="molecule type" value="Genomic_DNA"/>
</dbReference>
<keyword evidence="4" id="KW-0472">Membrane</keyword>
<accession>A0A0A7EDF1</accession>
<evidence type="ECO:0000313" key="7">
    <source>
        <dbReference type="Proteomes" id="UP000030341"/>
    </source>
</evidence>
<organism evidence="6 7">
    <name type="scientific">Pseudoalteromonas piratica</name>
    <dbReference type="NCBI Taxonomy" id="1348114"/>
    <lineage>
        <taxon>Bacteria</taxon>
        <taxon>Pseudomonadati</taxon>
        <taxon>Pseudomonadota</taxon>
        <taxon>Gammaproteobacteria</taxon>
        <taxon>Alteromonadales</taxon>
        <taxon>Pseudoalteromonadaceae</taxon>
        <taxon>Pseudoalteromonas</taxon>
    </lineage>
</organism>
<dbReference type="SUPFAM" id="SSF63829">
    <property type="entry name" value="Calcium-dependent phosphotriesterase"/>
    <property type="match status" value="3"/>
</dbReference>
<dbReference type="InterPro" id="IPR003594">
    <property type="entry name" value="HATPase_dom"/>
</dbReference>
<dbReference type="OrthoDB" id="9772100at2"/>
<dbReference type="InterPro" id="IPR013783">
    <property type="entry name" value="Ig-like_fold"/>
</dbReference>
<dbReference type="Gene3D" id="2.130.10.10">
    <property type="entry name" value="YVTN repeat-like/Quinoprotein amine dehydrogenase"/>
    <property type="match status" value="3"/>
</dbReference>
<dbReference type="GO" id="GO:0000155">
    <property type="term" value="F:phosphorelay sensor kinase activity"/>
    <property type="evidence" value="ECO:0007669"/>
    <property type="project" value="InterPro"/>
</dbReference>
<dbReference type="SMART" id="SM00387">
    <property type="entry name" value="HATPase_c"/>
    <property type="match status" value="1"/>
</dbReference>
<sequence length="1096" mass="123600">MGTINLRLLSTMLFLVVSYYLSATPEIKKNQFSQLTAKQVQPIVWQDIAMLNLPTGHPKLKKSHHVNLDAALPIKWQLLNDAVVEQKSFAQKNVSKAHFKVVEKQSVMPKWQTVKPLQYELDTLSDIRHFSMRQGLPTGTVYQTFQDAKGVLWLATNGEGACQYTANSFRCFKKTHGLSNNRVWRIAAGLKGELLFATDKGVNSFDGKVFRTLHINGQPFSDKINDIAVFNQAIFFITDKDMYRYENGEVSVVSVFSNSQLNRLMAFSQSLWLASNNGLFSLANNRITQFSIRDQACQGAVTSLTSEKQKVTFAVKGKGVCRVNLDNDTVAKLVGIKAPNITALLFDEENSALWVGDDSKGVFKIQSESAYRFNKSNGMSADHIRGLMKDDQGHIWVSSYSNGINRVKEHGFSLLNKRSGIKNERVSALSSINNQLWLGEYGGGIQIRAGGQWYELEESLNNPYIHSILQDKTGRIWVGTRQGIVVFGASGVTHIGKEQGLTANIIHKVIEAPNGCIYFASSNGVYRSCQNHLEKLNLENEQYVISVITDTKNRIWFVTNGGGTYYLTEQHVYRFTEKDGLSSNWAYSLEDDGTYLYIGTRNGIFVLNEQNKTWQGQLIGTENGLASSIVMALKAHKDYLWVGTEGGLNRVAIESLFNNAKTPIAIPFTYDNGYLAVDSTLNSAVITAENIYWGSANGLTYFNPDKINLKSRLASRILEVYSLGEDGKYYYLSDIEDQDAAAEFSPDTVQITLKYAHSDWASPERIMYQTRLKGSSETWSEPTILDQVTYNNLRPASYEFQIRAINGDQIGQPISYRFDLLPPWWQTWWAYTLFLCLLIMSIYLIIKWQFEAMRKQQRIKDRAEFSEALLARKKQLLAEVSHEIRTPLSVLKMQVEGLEYNIVDNNEKTYEVLHRRIADINTLIADIDQLANAELQELSLNLTTLLVKPWLEIWCNDAQTRIGQSEARHFSFRIDIPENLTLEADKKRLTQVLTNLLSNSIRYTKAPARIELAAYVEEGMCIISLSDSSPGVSNCELETIFQRMYQSEDNKGLYKGGTGLGLAICKDLITRHQGHIFAEHSELGGVTVTIKLKASE</sequence>
<proteinExistence type="predicted"/>
<dbReference type="Gene3D" id="1.10.287.130">
    <property type="match status" value="1"/>
</dbReference>
<dbReference type="InterPro" id="IPR011110">
    <property type="entry name" value="Reg_prop"/>
</dbReference>
<dbReference type="InterPro" id="IPR015943">
    <property type="entry name" value="WD40/YVTN_repeat-like_dom_sf"/>
</dbReference>
<dbReference type="eggNOG" id="COG5002">
    <property type="taxonomic scope" value="Bacteria"/>
</dbReference>
<dbReference type="eggNOG" id="COG3292">
    <property type="taxonomic scope" value="Bacteria"/>
</dbReference>
<dbReference type="PANTHER" id="PTHR43547">
    <property type="entry name" value="TWO-COMPONENT HISTIDINE KINASE"/>
    <property type="match status" value="1"/>
</dbReference>
<protein>
    <recommendedName>
        <fullName evidence="2">histidine kinase</fullName>
        <ecNumber evidence="2">2.7.13.3</ecNumber>
    </recommendedName>
</protein>